<evidence type="ECO:0000256" key="1">
    <source>
        <dbReference type="SAM" id="MobiDB-lite"/>
    </source>
</evidence>
<proteinExistence type="predicted"/>
<protein>
    <submittedName>
        <fullName evidence="2">Uncharacterized protein</fullName>
    </submittedName>
</protein>
<evidence type="ECO:0000313" key="3">
    <source>
        <dbReference type="Proteomes" id="UP001187343"/>
    </source>
</evidence>
<sequence>MRASFADDVAPCLSCWQHVVARWPGSITCAPGIVLPAHHHRLTHGDLTLQSQGFQAKNTLEFSASTPNRTETPSHSPNPEEE</sequence>
<dbReference type="EMBL" id="JAUYZG010000021">
    <property type="protein sequence ID" value="KAK2874109.1"/>
    <property type="molecule type" value="Genomic_DNA"/>
</dbReference>
<comment type="caution">
    <text evidence="2">The sequence shown here is derived from an EMBL/GenBank/DDBJ whole genome shotgun (WGS) entry which is preliminary data.</text>
</comment>
<accession>A0AA88P380</accession>
<dbReference type="AlphaFoldDB" id="A0AA88P380"/>
<evidence type="ECO:0000313" key="2">
    <source>
        <dbReference type="EMBL" id="KAK2874109.1"/>
    </source>
</evidence>
<organism evidence="2 3">
    <name type="scientific">Cirrhinus molitorella</name>
    <name type="common">mud carp</name>
    <dbReference type="NCBI Taxonomy" id="172907"/>
    <lineage>
        <taxon>Eukaryota</taxon>
        <taxon>Metazoa</taxon>
        <taxon>Chordata</taxon>
        <taxon>Craniata</taxon>
        <taxon>Vertebrata</taxon>
        <taxon>Euteleostomi</taxon>
        <taxon>Actinopterygii</taxon>
        <taxon>Neopterygii</taxon>
        <taxon>Teleostei</taxon>
        <taxon>Ostariophysi</taxon>
        <taxon>Cypriniformes</taxon>
        <taxon>Cyprinidae</taxon>
        <taxon>Labeoninae</taxon>
        <taxon>Labeonini</taxon>
        <taxon>Cirrhinus</taxon>
    </lineage>
</organism>
<feature type="region of interest" description="Disordered" evidence="1">
    <location>
        <begin position="61"/>
        <end position="82"/>
    </location>
</feature>
<keyword evidence="3" id="KW-1185">Reference proteome</keyword>
<name>A0AA88P380_9TELE</name>
<gene>
    <name evidence="2" type="ORF">Q8A67_021262</name>
</gene>
<dbReference type="Proteomes" id="UP001187343">
    <property type="component" value="Unassembled WGS sequence"/>
</dbReference>
<reference evidence="2" key="1">
    <citation type="submission" date="2023-08" db="EMBL/GenBank/DDBJ databases">
        <title>Chromosome-level Genome Assembly of mud carp (Cirrhinus molitorella).</title>
        <authorList>
            <person name="Liu H."/>
        </authorList>
    </citation>
    <scope>NUCLEOTIDE SEQUENCE</scope>
    <source>
        <strain evidence="2">Prfri</strain>
        <tissue evidence="2">Muscle</tissue>
    </source>
</reference>